<reference evidence="5 6" key="1">
    <citation type="submission" date="2016-03" db="EMBL/GenBank/DDBJ databases">
        <authorList>
            <person name="Ploux O."/>
        </authorList>
    </citation>
    <scope>NUCLEOTIDE SEQUENCE [LARGE SCALE GENOMIC DNA]</scope>
    <source>
        <strain evidence="5 6">UAMH 11012</strain>
    </source>
</reference>
<evidence type="ECO:0000259" key="3">
    <source>
        <dbReference type="PROSITE" id="PS00497"/>
    </source>
</evidence>
<sequence>MRVCSSLNATLLTGAAYAAPVTTDDACSPAIERDINEFQAAFEELAATAKAVHTASLANSTGTCTVDNIVIRKEWSTLSSTEKSAYIDAVLCVQNSAALTPTSLIPGVRSRFDDFVGTHINQTLNIHYTGTFLAWHRWFTYNYEQLLKNECGYTGTQPYWNWGLTADNTTKSGQLFDGSELSMSGNGEFIANKSDLQLTLGSYPIVYLPAGDGGGCVTSGPFANMSVNLGPVSLPLNGGDVETGTGLDYNPRCLERDLGTEVNALYANFTSIVDLITSRTNIYDFQTWMQGYPGSGSIGVHGGGHFTIAGNPGADVFTSPGDPAFYLHHGMIDRVWWIWQNLDLETRQNPISGTGTFLNYPESANTTLDTVIDIGYAVLGASIAMSELMSTISGPFCYTYE</sequence>
<dbReference type="PROSITE" id="PS00497">
    <property type="entry name" value="TYROSINASE_1"/>
    <property type="match status" value="1"/>
</dbReference>
<dbReference type="InterPro" id="IPR050316">
    <property type="entry name" value="Tyrosinase/Hemocyanin"/>
</dbReference>
<organism evidence="5 6">
    <name type="scientific">Phialocephala subalpina</name>
    <dbReference type="NCBI Taxonomy" id="576137"/>
    <lineage>
        <taxon>Eukaryota</taxon>
        <taxon>Fungi</taxon>
        <taxon>Dikarya</taxon>
        <taxon>Ascomycota</taxon>
        <taxon>Pezizomycotina</taxon>
        <taxon>Leotiomycetes</taxon>
        <taxon>Helotiales</taxon>
        <taxon>Mollisiaceae</taxon>
        <taxon>Phialocephala</taxon>
        <taxon>Phialocephala fortinii species complex</taxon>
    </lineage>
</organism>
<proteinExistence type="predicted"/>
<name>A0A1L7XEZ3_9HELO</name>
<dbReference type="EMBL" id="FJOG01000024">
    <property type="protein sequence ID" value="CZR63593.1"/>
    <property type="molecule type" value="Genomic_DNA"/>
</dbReference>
<dbReference type="InterPro" id="IPR002227">
    <property type="entry name" value="Tyrosinase_Cu-bd"/>
</dbReference>
<dbReference type="AlphaFoldDB" id="A0A1L7XEZ3"/>
<dbReference type="PRINTS" id="PR00092">
    <property type="entry name" value="TYROSINASE"/>
</dbReference>
<feature type="domain" description="Tyrosinase copper-binding" evidence="4">
    <location>
        <begin position="322"/>
        <end position="333"/>
    </location>
</feature>
<keyword evidence="2" id="KW-0732">Signal</keyword>
<dbReference type="SUPFAM" id="SSF48056">
    <property type="entry name" value="Di-copper centre-containing domain"/>
    <property type="match status" value="1"/>
</dbReference>
<dbReference type="InterPro" id="IPR008922">
    <property type="entry name" value="Di-copper_centre_dom_sf"/>
</dbReference>
<evidence type="ECO:0000259" key="4">
    <source>
        <dbReference type="PROSITE" id="PS00498"/>
    </source>
</evidence>
<evidence type="ECO:0000313" key="5">
    <source>
        <dbReference type="EMBL" id="CZR63593.1"/>
    </source>
</evidence>
<feature type="signal peptide" evidence="2">
    <location>
        <begin position="1"/>
        <end position="18"/>
    </location>
</feature>
<dbReference type="GO" id="GO:0004497">
    <property type="term" value="F:monooxygenase activity"/>
    <property type="evidence" value="ECO:0007669"/>
    <property type="project" value="UniProtKB-KW"/>
</dbReference>
<keyword evidence="5" id="KW-0560">Oxidoreductase</keyword>
<evidence type="ECO:0000256" key="1">
    <source>
        <dbReference type="ARBA" id="ARBA00022723"/>
    </source>
</evidence>
<feature type="domain" description="Tyrosinase copper-binding" evidence="3">
    <location>
        <begin position="127"/>
        <end position="144"/>
    </location>
</feature>
<dbReference type="Proteomes" id="UP000184330">
    <property type="component" value="Unassembled WGS sequence"/>
</dbReference>
<evidence type="ECO:0000256" key="2">
    <source>
        <dbReference type="SAM" id="SignalP"/>
    </source>
</evidence>
<evidence type="ECO:0000313" key="6">
    <source>
        <dbReference type="Proteomes" id="UP000184330"/>
    </source>
</evidence>
<protein>
    <submittedName>
        <fullName evidence="5">Related to monophenol monooxygenase (Tyrosinase)</fullName>
    </submittedName>
</protein>
<dbReference type="PROSITE" id="PS00498">
    <property type="entry name" value="TYROSINASE_2"/>
    <property type="match status" value="1"/>
</dbReference>
<dbReference type="Gene3D" id="1.10.1280.10">
    <property type="entry name" value="Di-copper center containing domain from catechol oxidase"/>
    <property type="match status" value="1"/>
</dbReference>
<dbReference type="GO" id="GO:0046872">
    <property type="term" value="F:metal ion binding"/>
    <property type="evidence" value="ECO:0007669"/>
    <property type="project" value="UniProtKB-KW"/>
</dbReference>
<dbReference type="PANTHER" id="PTHR11474">
    <property type="entry name" value="TYROSINASE FAMILY MEMBER"/>
    <property type="match status" value="1"/>
</dbReference>
<keyword evidence="5" id="KW-0503">Monooxygenase</keyword>
<gene>
    <name evidence="5" type="ORF">PAC_13490</name>
</gene>
<dbReference type="PANTHER" id="PTHR11474:SF116">
    <property type="entry name" value="TYROSINASE"/>
    <property type="match status" value="1"/>
</dbReference>
<accession>A0A1L7XEZ3</accession>
<keyword evidence="6" id="KW-1185">Reference proteome</keyword>
<dbReference type="OrthoDB" id="6132182at2759"/>
<dbReference type="STRING" id="576137.A0A1L7XEZ3"/>
<dbReference type="Pfam" id="PF00264">
    <property type="entry name" value="Tyrosinase"/>
    <property type="match status" value="1"/>
</dbReference>
<feature type="chain" id="PRO_5009875266" evidence="2">
    <location>
        <begin position="19"/>
        <end position="401"/>
    </location>
</feature>
<keyword evidence="1" id="KW-0479">Metal-binding</keyword>